<dbReference type="SUPFAM" id="SSF51445">
    <property type="entry name" value="(Trans)glycosidases"/>
    <property type="match status" value="1"/>
</dbReference>
<keyword evidence="2 4" id="KW-0378">Hydrolase</keyword>
<evidence type="ECO:0000259" key="6">
    <source>
        <dbReference type="Pfam" id="PF00150"/>
    </source>
</evidence>
<organism evidence="7 8">
    <name type="scientific">Botryosphaeria dothidea</name>
    <dbReference type="NCBI Taxonomy" id="55169"/>
    <lineage>
        <taxon>Eukaryota</taxon>
        <taxon>Fungi</taxon>
        <taxon>Dikarya</taxon>
        <taxon>Ascomycota</taxon>
        <taxon>Pezizomycotina</taxon>
        <taxon>Dothideomycetes</taxon>
        <taxon>Dothideomycetes incertae sedis</taxon>
        <taxon>Botryosphaeriales</taxon>
        <taxon>Botryosphaeriaceae</taxon>
        <taxon>Botryosphaeria</taxon>
    </lineage>
</organism>
<evidence type="ECO:0000256" key="3">
    <source>
        <dbReference type="ARBA" id="ARBA00023295"/>
    </source>
</evidence>
<comment type="caution">
    <text evidence="7">The sequence shown here is derived from an EMBL/GenBank/DDBJ whole genome shotgun (WGS) entry which is preliminary data.</text>
</comment>
<dbReference type="Gene3D" id="3.20.20.80">
    <property type="entry name" value="Glycosidases"/>
    <property type="match status" value="1"/>
</dbReference>
<dbReference type="GO" id="GO:0004553">
    <property type="term" value="F:hydrolase activity, hydrolyzing O-glycosyl compounds"/>
    <property type="evidence" value="ECO:0007669"/>
    <property type="project" value="InterPro"/>
</dbReference>
<comment type="similarity">
    <text evidence="1 4">Belongs to the glycosyl hydrolase 5 (cellulase A) family.</text>
</comment>
<dbReference type="Proteomes" id="UP000572817">
    <property type="component" value="Unassembled WGS sequence"/>
</dbReference>
<keyword evidence="5" id="KW-0732">Signal</keyword>
<feature type="domain" description="Glycoside hydrolase family 5" evidence="6">
    <location>
        <begin position="64"/>
        <end position="361"/>
    </location>
</feature>
<dbReference type="OrthoDB" id="442731at2759"/>
<dbReference type="PANTHER" id="PTHR31263:SF0">
    <property type="entry name" value="CELLULASE FAMILY PROTEIN (AFU_ORTHOLOGUE AFUA_5G14560)"/>
    <property type="match status" value="1"/>
</dbReference>
<evidence type="ECO:0000256" key="2">
    <source>
        <dbReference type="ARBA" id="ARBA00022801"/>
    </source>
</evidence>
<dbReference type="PANTHER" id="PTHR31263">
    <property type="entry name" value="CELLULASE FAMILY PROTEIN (AFU_ORTHOLOGUE AFUA_5G14560)"/>
    <property type="match status" value="1"/>
</dbReference>
<dbReference type="Pfam" id="PF00150">
    <property type="entry name" value="Cellulase"/>
    <property type="match status" value="1"/>
</dbReference>
<dbReference type="AlphaFoldDB" id="A0A8H4IJF1"/>
<reference evidence="7" key="1">
    <citation type="submission" date="2020-04" db="EMBL/GenBank/DDBJ databases">
        <title>Genome Assembly and Annotation of Botryosphaeria dothidea sdau 11-99, a Latent Pathogen of Apple Fruit Ring Rot in China.</title>
        <authorList>
            <person name="Yu C."/>
            <person name="Diao Y."/>
            <person name="Lu Q."/>
            <person name="Zhao J."/>
            <person name="Cui S."/>
            <person name="Peng C."/>
            <person name="He B."/>
            <person name="Liu H."/>
        </authorList>
    </citation>
    <scope>NUCLEOTIDE SEQUENCE [LARGE SCALE GENOMIC DNA]</scope>
    <source>
        <strain evidence="7">Sdau11-99</strain>
    </source>
</reference>
<name>A0A8H4IJF1_9PEZI</name>
<dbReference type="GO" id="GO:0000272">
    <property type="term" value="P:polysaccharide catabolic process"/>
    <property type="evidence" value="ECO:0007669"/>
    <property type="project" value="InterPro"/>
</dbReference>
<dbReference type="EMBL" id="WWBZ02000073">
    <property type="protein sequence ID" value="KAF4302480.1"/>
    <property type="molecule type" value="Genomic_DNA"/>
</dbReference>
<feature type="signal peptide" evidence="5">
    <location>
        <begin position="1"/>
        <end position="23"/>
    </location>
</feature>
<evidence type="ECO:0000256" key="1">
    <source>
        <dbReference type="ARBA" id="ARBA00005641"/>
    </source>
</evidence>
<dbReference type="InterPro" id="IPR017853">
    <property type="entry name" value="GH"/>
</dbReference>
<feature type="chain" id="PRO_5034168693" evidence="5">
    <location>
        <begin position="24"/>
        <end position="408"/>
    </location>
</feature>
<evidence type="ECO:0000256" key="4">
    <source>
        <dbReference type="RuleBase" id="RU361153"/>
    </source>
</evidence>
<sequence length="408" mass="44652">MWNSKYLGLAAAGLSFLTAQASAEVLHTSGRWIVDSNNARVKLRCANWAGHMETKIPEGLQAQPVATIASWLADNGFNCVRLTYSIDMALNPSESVSAAFTAAGESAGIAAADMTALYDSVVAKNSWISSATTQSTFARVVDELATHNVLVVLDNHVSHASWCCGSSDGNGWWDQASGYTDANSRYFNTTAWLAGLSAMAEFSAAHPNVVGMALRNELRASGSQDQDGHADWRKFVGQGLAAIHGSNADLLMVVGGPSYATDLSFLYDDPLDRSAFPDKVVWEFHNYQWSWSYSDCADHQTKLGQKTGFLLGENQDYTGPLWLSEFGWNLDTPSAAEIDYYTCLVQYMQGNDADWAFWALQGSYYIRDGETNFEETFGLVNKDWSAWRNTTFPDILGSMFDVTQGPGI</sequence>
<keyword evidence="3 4" id="KW-0326">Glycosidase</keyword>
<accession>A0A8H4IJF1</accession>
<evidence type="ECO:0000256" key="5">
    <source>
        <dbReference type="SAM" id="SignalP"/>
    </source>
</evidence>
<dbReference type="InterPro" id="IPR001547">
    <property type="entry name" value="Glyco_hydro_5"/>
</dbReference>
<protein>
    <submittedName>
        <fullName evidence="7">Glycoside hydrolase family 5</fullName>
    </submittedName>
</protein>
<evidence type="ECO:0000313" key="8">
    <source>
        <dbReference type="Proteomes" id="UP000572817"/>
    </source>
</evidence>
<keyword evidence="8" id="KW-1185">Reference proteome</keyword>
<gene>
    <name evidence="7" type="ORF">GTA08_BOTSDO10445</name>
</gene>
<proteinExistence type="inferred from homology"/>
<evidence type="ECO:0000313" key="7">
    <source>
        <dbReference type="EMBL" id="KAF4302480.1"/>
    </source>
</evidence>